<accession>A0A934MFQ7</accession>
<dbReference type="Pfam" id="PF00155">
    <property type="entry name" value="Aminotran_1_2"/>
    <property type="match status" value="1"/>
</dbReference>
<dbReference type="EMBL" id="JAEKJA010000001">
    <property type="protein sequence ID" value="MBJ3774146.1"/>
    <property type="molecule type" value="Genomic_DNA"/>
</dbReference>
<protein>
    <submittedName>
        <fullName evidence="7">Histidinol-phosphate aminotransferase family protein</fullName>
    </submittedName>
</protein>
<dbReference type="PROSITE" id="PS00599">
    <property type="entry name" value="AA_TRANSFER_CLASS_2"/>
    <property type="match status" value="1"/>
</dbReference>
<evidence type="ECO:0000256" key="1">
    <source>
        <dbReference type="ARBA" id="ARBA00001933"/>
    </source>
</evidence>
<feature type="domain" description="Aminotransferase class I/classII large" evidence="6">
    <location>
        <begin position="35"/>
        <end position="365"/>
    </location>
</feature>
<dbReference type="AlphaFoldDB" id="A0A934MFQ7"/>
<dbReference type="PANTHER" id="PTHR42885">
    <property type="entry name" value="HISTIDINOL-PHOSPHATE AMINOTRANSFERASE-RELATED"/>
    <property type="match status" value="1"/>
</dbReference>
<sequence length="372" mass="40914">MASVSNPILVTGEPYTPGLTREAVCETYGVLVDEIAKLGSAENPLGPSPKALIAIAAAMGLTEQYPSWTAEPLRKAIAARYDVAPDEVVCGTGETEVISFIIRAYAGVGDKILMYRPCFPIYHLFAENEGRVPVYVDMGREMDFRVDAYVEALKSEPIRIAFLTNPHSPSGKLMAEADIRRICEAAGDALVVMDEAYIHFTETEGSLHLVKEFPNLIVLRTFSKAFGLAGLRAGFGIAAPEIIRPLWNIKPTWNMGHMQMAGAAAALTDHEHIRRTVDLIVEMRGYIAQRMSGLTAFRMVPGSRSNFFLIEVMDDRLDSTIVFEKLLERGVIIKDGSVSFRGLDKRFLRSDVGSKVNMDRLADALAAIEQSL</sequence>
<organism evidence="7 8">
    <name type="scientific">Acuticoccus mangrovi</name>
    <dbReference type="NCBI Taxonomy" id="2796142"/>
    <lineage>
        <taxon>Bacteria</taxon>
        <taxon>Pseudomonadati</taxon>
        <taxon>Pseudomonadota</taxon>
        <taxon>Alphaproteobacteria</taxon>
        <taxon>Hyphomicrobiales</taxon>
        <taxon>Amorphaceae</taxon>
        <taxon>Acuticoccus</taxon>
    </lineage>
</organism>
<dbReference type="GO" id="GO:0008483">
    <property type="term" value="F:transaminase activity"/>
    <property type="evidence" value="ECO:0007669"/>
    <property type="project" value="UniProtKB-KW"/>
</dbReference>
<proteinExistence type="inferred from homology"/>
<comment type="cofactor">
    <cofactor evidence="1 5">
        <name>pyridoxal 5'-phosphate</name>
        <dbReference type="ChEBI" id="CHEBI:597326"/>
    </cofactor>
</comment>
<dbReference type="InterPro" id="IPR004839">
    <property type="entry name" value="Aminotransferase_I/II_large"/>
</dbReference>
<dbReference type="InterPro" id="IPR015422">
    <property type="entry name" value="PyrdxlP-dep_Trfase_small"/>
</dbReference>
<keyword evidence="3" id="KW-0808">Transferase</keyword>
<gene>
    <name evidence="7" type="ORF">JCR33_00490</name>
</gene>
<dbReference type="SUPFAM" id="SSF53383">
    <property type="entry name" value="PLP-dependent transferases"/>
    <property type="match status" value="1"/>
</dbReference>
<dbReference type="Gene3D" id="3.90.1150.10">
    <property type="entry name" value="Aspartate Aminotransferase, domain 1"/>
    <property type="match status" value="1"/>
</dbReference>
<evidence type="ECO:0000256" key="5">
    <source>
        <dbReference type="RuleBase" id="RU003693"/>
    </source>
</evidence>
<evidence type="ECO:0000256" key="4">
    <source>
        <dbReference type="ARBA" id="ARBA00022898"/>
    </source>
</evidence>
<keyword evidence="2 7" id="KW-0032">Aminotransferase</keyword>
<dbReference type="RefSeq" id="WP_198880047.1">
    <property type="nucleotide sequence ID" value="NZ_JAEKJA010000001.1"/>
</dbReference>
<evidence type="ECO:0000313" key="8">
    <source>
        <dbReference type="Proteomes" id="UP000609531"/>
    </source>
</evidence>
<dbReference type="InterPro" id="IPR001917">
    <property type="entry name" value="Aminotrans_II_pyridoxalP_BS"/>
</dbReference>
<dbReference type="InterPro" id="IPR015424">
    <property type="entry name" value="PyrdxlP-dep_Trfase"/>
</dbReference>
<evidence type="ECO:0000259" key="6">
    <source>
        <dbReference type="Pfam" id="PF00155"/>
    </source>
</evidence>
<dbReference type="CDD" id="cd00609">
    <property type="entry name" value="AAT_like"/>
    <property type="match status" value="1"/>
</dbReference>
<keyword evidence="4 5" id="KW-0663">Pyridoxal phosphate</keyword>
<evidence type="ECO:0000256" key="3">
    <source>
        <dbReference type="ARBA" id="ARBA00022679"/>
    </source>
</evidence>
<dbReference type="Proteomes" id="UP000609531">
    <property type="component" value="Unassembled WGS sequence"/>
</dbReference>
<dbReference type="InterPro" id="IPR015421">
    <property type="entry name" value="PyrdxlP-dep_Trfase_major"/>
</dbReference>
<evidence type="ECO:0000256" key="2">
    <source>
        <dbReference type="ARBA" id="ARBA00022576"/>
    </source>
</evidence>
<comment type="caution">
    <text evidence="7">The sequence shown here is derived from an EMBL/GenBank/DDBJ whole genome shotgun (WGS) entry which is preliminary data.</text>
</comment>
<name>A0A934MFQ7_9HYPH</name>
<dbReference type="Gene3D" id="3.40.640.10">
    <property type="entry name" value="Type I PLP-dependent aspartate aminotransferase-like (Major domain)"/>
    <property type="match status" value="1"/>
</dbReference>
<reference evidence="7" key="1">
    <citation type="submission" date="2020-12" db="EMBL/GenBank/DDBJ databases">
        <title>Bacterial taxonomy.</title>
        <authorList>
            <person name="Pan X."/>
        </authorList>
    </citation>
    <scope>NUCLEOTIDE SEQUENCE</scope>
    <source>
        <strain evidence="7">B2012</strain>
    </source>
</reference>
<keyword evidence="8" id="KW-1185">Reference proteome</keyword>
<dbReference type="PANTHER" id="PTHR42885:SF2">
    <property type="entry name" value="HISTIDINOL-PHOSPHATE AMINOTRANSFERASE"/>
    <property type="match status" value="1"/>
</dbReference>
<dbReference type="GO" id="GO:0030170">
    <property type="term" value="F:pyridoxal phosphate binding"/>
    <property type="evidence" value="ECO:0007669"/>
    <property type="project" value="InterPro"/>
</dbReference>
<evidence type="ECO:0000313" key="7">
    <source>
        <dbReference type="EMBL" id="MBJ3774146.1"/>
    </source>
</evidence>
<comment type="similarity">
    <text evidence="5">Belongs to the class-II pyridoxal-phosphate-dependent aminotransferase family.</text>
</comment>